<dbReference type="SUPFAM" id="SSF54427">
    <property type="entry name" value="NTF2-like"/>
    <property type="match status" value="1"/>
</dbReference>
<sequence>MSEFTPDEVSKLRELLEIEEIRKVRLLYSHLMDSHRIDELADLFTPDGVCVFGPFGRWEGRETIRANFWEVEGGDHDTYRAIHNTCDHWVELTGPDTAVGRAYLIDVVTDRPPKDHPLVVLGVYDEDYVKVDGAWKIAACRLQFMWPERNTSDGYPGPFPPT</sequence>
<evidence type="ECO:0000313" key="2">
    <source>
        <dbReference type="EMBL" id="SUZ92969.1"/>
    </source>
</evidence>
<organism evidence="2">
    <name type="scientific">marine metagenome</name>
    <dbReference type="NCBI Taxonomy" id="408172"/>
    <lineage>
        <taxon>unclassified sequences</taxon>
        <taxon>metagenomes</taxon>
        <taxon>ecological metagenomes</taxon>
    </lineage>
</organism>
<gene>
    <name evidence="2" type="ORF">METZ01_LOCUS45823</name>
</gene>
<protein>
    <recommendedName>
        <fullName evidence="1">SnoaL-like domain-containing protein</fullName>
    </recommendedName>
</protein>
<name>A0A381RPI7_9ZZZZ</name>
<accession>A0A381RPI7</accession>
<dbReference type="CDD" id="cd00531">
    <property type="entry name" value="NTF2_like"/>
    <property type="match status" value="1"/>
</dbReference>
<dbReference type="InterPro" id="IPR032710">
    <property type="entry name" value="NTF2-like_dom_sf"/>
</dbReference>
<dbReference type="Pfam" id="PF13577">
    <property type="entry name" value="SnoaL_4"/>
    <property type="match status" value="1"/>
</dbReference>
<dbReference type="EMBL" id="UINC01002106">
    <property type="protein sequence ID" value="SUZ92969.1"/>
    <property type="molecule type" value="Genomic_DNA"/>
</dbReference>
<dbReference type="Gene3D" id="3.10.450.50">
    <property type="match status" value="1"/>
</dbReference>
<evidence type="ECO:0000259" key="1">
    <source>
        <dbReference type="Pfam" id="PF13577"/>
    </source>
</evidence>
<feature type="domain" description="SnoaL-like" evidence="1">
    <location>
        <begin position="13"/>
        <end position="140"/>
    </location>
</feature>
<proteinExistence type="predicted"/>
<dbReference type="AlphaFoldDB" id="A0A381RPI7"/>
<reference evidence="2" key="1">
    <citation type="submission" date="2018-05" db="EMBL/GenBank/DDBJ databases">
        <authorList>
            <person name="Lanie J.A."/>
            <person name="Ng W.-L."/>
            <person name="Kazmierczak K.M."/>
            <person name="Andrzejewski T.M."/>
            <person name="Davidsen T.M."/>
            <person name="Wayne K.J."/>
            <person name="Tettelin H."/>
            <person name="Glass J.I."/>
            <person name="Rusch D."/>
            <person name="Podicherti R."/>
            <person name="Tsui H.-C.T."/>
            <person name="Winkler M.E."/>
        </authorList>
    </citation>
    <scope>NUCLEOTIDE SEQUENCE</scope>
</reference>
<dbReference type="InterPro" id="IPR037401">
    <property type="entry name" value="SnoaL-like"/>
</dbReference>